<dbReference type="AlphaFoldDB" id="A0A5E4MLR1"/>
<evidence type="ECO:0000313" key="1">
    <source>
        <dbReference type="EMBL" id="VVC30797.1"/>
    </source>
</evidence>
<accession>A0A5E4MLR1</accession>
<protein>
    <submittedName>
        <fullName evidence="1">Uncharacterized protein</fullName>
    </submittedName>
</protein>
<evidence type="ECO:0000313" key="2">
    <source>
        <dbReference type="Proteomes" id="UP000325440"/>
    </source>
</evidence>
<dbReference type="Proteomes" id="UP000325440">
    <property type="component" value="Unassembled WGS sequence"/>
</dbReference>
<organism evidence="1 2">
    <name type="scientific">Cinara cedri</name>
    <dbReference type="NCBI Taxonomy" id="506608"/>
    <lineage>
        <taxon>Eukaryota</taxon>
        <taxon>Metazoa</taxon>
        <taxon>Ecdysozoa</taxon>
        <taxon>Arthropoda</taxon>
        <taxon>Hexapoda</taxon>
        <taxon>Insecta</taxon>
        <taxon>Pterygota</taxon>
        <taxon>Neoptera</taxon>
        <taxon>Paraneoptera</taxon>
        <taxon>Hemiptera</taxon>
        <taxon>Sternorrhyncha</taxon>
        <taxon>Aphidomorpha</taxon>
        <taxon>Aphidoidea</taxon>
        <taxon>Aphididae</taxon>
        <taxon>Lachninae</taxon>
        <taxon>Cinara</taxon>
    </lineage>
</organism>
<keyword evidence="2" id="KW-1185">Reference proteome</keyword>
<name>A0A5E4MLR1_9HEMI</name>
<gene>
    <name evidence="1" type="ORF">CINCED_3A013815</name>
</gene>
<dbReference type="OrthoDB" id="6624420at2759"/>
<proteinExistence type="predicted"/>
<reference evidence="1 2" key="1">
    <citation type="submission" date="2019-08" db="EMBL/GenBank/DDBJ databases">
        <authorList>
            <person name="Alioto T."/>
            <person name="Alioto T."/>
            <person name="Gomez Garrido J."/>
        </authorList>
    </citation>
    <scope>NUCLEOTIDE SEQUENCE [LARGE SCALE GENOMIC DNA]</scope>
</reference>
<dbReference type="EMBL" id="CABPRJ010000539">
    <property type="protein sequence ID" value="VVC30797.1"/>
    <property type="molecule type" value="Genomic_DNA"/>
</dbReference>
<sequence>MTIRPTLPLTKPIISTHPIPYTNLIDSTYLVASKSTSNLNQALTPHQMIIPSMGMPGVVSKSNSHLEQTLTPHQIIMPSMGMPGIAYQIYIGNHNENYNNSVQYAMQPMFLQ</sequence>